<evidence type="ECO:0000313" key="1">
    <source>
        <dbReference type="EMBL" id="KAK4325037.1"/>
    </source>
</evidence>
<evidence type="ECO:0000313" key="2">
    <source>
        <dbReference type="Proteomes" id="UP001292094"/>
    </source>
</evidence>
<protein>
    <submittedName>
        <fullName evidence="1">Uncharacterized protein</fullName>
    </submittedName>
</protein>
<name>A0AAE1UIL0_9EUCA</name>
<proteinExistence type="predicted"/>
<keyword evidence="2" id="KW-1185">Reference proteome</keyword>
<dbReference type="EMBL" id="JAWZYT010000301">
    <property type="protein sequence ID" value="KAK4325037.1"/>
    <property type="molecule type" value="Genomic_DNA"/>
</dbReference>
<dbReference type="Proteomes" id="UP001292094">
    <property type="component" value="Unassembled WGS sequence"/>
</dbReference>
<organism evidence="1 2">
    <name type="scientific">Petrolisthes manimaculis</name>
    <dbReference type="NCBI Taxonomy" id="1843537"/>
    <lineage>
        <taxon>Eukaryota</taxon>
        <taxon>Metazoa</taxon>
        <taxon>Ecdysozoa</taxon>
        <taxon>Arthropoda</taxon>
        <taxon>Crustacea</taxon>
        <taxon>Multicrustacea</taxon>
        <taxon>Malacostraca</taxon>
        <taxon>Eumalacostraca</taxon>
        <taxon>Eucarida</taxon>
        <taxon>Decapoda</taxon>
        <taxon>Pleocyemata</taxon>
        <taxon>Anomura</taxon>
        <taxon>Galatheoidea</taxon>
        <taxon>Porcellanidae</taxon>
        <taxon>Petrolisthes</taxon>
    </lineage>
</organism>
<accession>A0AAE1UIL0</accession>
<dbReference type="AlphaFoldDB" id="A0AAE1UIL0"/>
<gene>
    <name evidence="1" type="ORF">Pmani_004348</name>
</gene>
<comment type="caution">
    <text evidence="1">The sequence shown here is derived from an EMBL/GenBank/DDBJ whole genome shotgun (WGS) entry which is preliminary data.</text>
</comment>
<reference evidence="1" key="1">
    <citation type="submission" date="2023-11" db="EMBL/GenBank/DDBJ databases">
        <title>Genome assemblies of two species of porcelain crab, Petrolisthes cinctipes and Petrolisthes manimaculis (Anomura: Porcellanidae).</title>
        <authorList>
            <person name="Angst P."/>
        </authorList>
    </citation>
    <scope>NUCLEOTIDE SEQUENCE</scope>
    <source>
        <strain evidence="1">PB745_02</strain>
        <tissue evidence="1">Gill</tissue>
    </source>
</reference>
<sequence length="72" mass="8200">MSCCSNKVQNVSVFCWSPSPAPPPLRSPLQCSLTQSCRYFHPVWCVDLCRTVRCPYYVDQETESVRGTSVLR</sequence>